<dbReference type="CDD" id="cd09898">
    <property type="entry name" value="H3TH_53EXO"/>
    <property type="match status" value="1"/>
</dbReference>
<feature type="domain" description="DNA-directed DNA polymerase family A palm" evidence="15">
    <location>
        <begin position="648"/>
        <end position="854"/>
    </location>
</feature>
<dbReference type="InterPro" id="IPR001098">
    <property type="entry name" value="DNA-dir_DNA_pol_A_palm_dom"/>
</dbReference>
<dbReference type="EMBL" id="JBGLYH010000020">
    <property type="protein sequence ID" value="MEZ7196870.1"/>
    <property type="molecule type" value="Genomic_DNA"/>
</dbReference>
<keyword evidence="7 13" id="KW-0227">DNA damage</keyword>
<accession>A0ABV4K4B4</accession>
<dbReference type="Gene3D" id="1.10.150.20">
    <property type="entry name" value="5' to 3' exonuclease, C-terminal subdomain"/>
    <property type="match status" value="2"/>
</dbReference>
<dbReference type="PANTHER" id="PTHR10133">
    <property type="entry name" value="DNA POLYMERASE I"/>
    <property type="match status" value="1"/>
</dbReference>
<keyword evidence="10 13" id="KW-0234">DNA repair</keyword>
<dbReference type="InterPro" id="IPR020045">
    <property type="entry name" value="DNA_polI_H3TH"/>
</dbReference>
<keyword evidence="17" id="KW-1185">Reference proteome</keyword>
<dbReference type="SMART" id="SM00482">
    <property type="entry name" value="POLAc"/>
    <property type="match status" value="1"/>
</dbReference>
<proteinExistence type="inferred from homology"/>
<dbReference type="InterPro" id="IPR019760">
    <property type="entry name" value="DNA-dir_DNA_pol_A_CS"/>
</dbReference>
<name>A0ABV4K4B4_9BACT</name>
<dbReference type="InterPro" id="IPR020046">
    <property type="entry name" value="5-3_exonucl_a-hlix_arch_N"/>
</dbReference>
<dbReference type="Gene3D" id="3.30.70.370">
    <property type="match status" value="1"/>
</dbReference>
<dbReference type="InterPro" id="IPR018320">
    <property type="entry name" value="DNA_polymerase_1"/>
</dbReference>
<comment type="function">
    <text evidence="13">In addition to polymerase activity, this DNA polymerase exhibits 5'-3' exonuclease activity.</text>
</comment>
<organism evidence="16 17">
    <name type="scientific">Pseudodesulfovibrio karagichevae</name>
    <dbReference type="NCBI Taxonomy" id="3239305"/>
    <lineage>
        <taxon>Bacteria</taxon>
        <taxon>Pseudomonadati</taxon>
        <taxon>Thermodesulfobacteriota</taxon>
        <taxon>Desulfovibrionia</taxon>
        <taxon>Desulfovibrionales</taxon>
        <taxon>Desulfovibrionaceae</taxon>
    </lineage>
</organism>
<keyword evidence="4 13" id="KW-0808">Transferase</keyword>
<evidence type="ECO:0000256" key="4">
    <source>
        <dbReference type="ARBA" id="ARBA00022679"/>
    </source>
</evidence>
<feature type="domain" description="5'-3' exonuclease" evidence="14">
    <location>
        <begin position="10"/>
        <end position="267"/>
    </location>
</feature>
<dbReference type="Pfam" id="PF01367">
    <property type="entry name" value="5_3_exonuc"/>
    <property type="match status" value="1"/>
</dbReference>
<sequence length="890" mass="99073">MSLKERLNFDKDPVYLIDGTALLYRAFYARADLSRSDGFPTNAINTVMRVLMNLLKDENPNHVGFLMDGKGPTFRNALYGEYKANRPAMPEPLRDQVEPVRRGVELLGIRLLVSDGVEADDCICSLAGRYKADRPVIILATDKDIKQCLDDRVVMVSQIGRKETIHTLDSFREAEGMEPDTWPDFQAVIGDSADNIPGIPGIGPVTARKLFAATGPTLEDVRDNLDKVPEKLRAKVEPELDNIFNFRELTRMKTDSCDQDLDFFRLQRPDLAALDAFFEEYELRGLQRLLPRDAGTAQSAPAPLAETVKKAAQAAPAGESKQFSLFGEAAPANEKAEEPLDVNVAGTVDDLPDLGGEDVGLTFENEAFFIGVNGQEYRYTGPAKDLVRKIEHASVIATPSVQDLLRADEAWGHILSSQWFDLSLAAYLLDPEARNYTWARLRQSMFQDGRAEFADASRDLHPKSQGLAALAYMTGIRGQVEGAHLNELMRELEIPLIPVLVSMERAGIAIDDAAFQEFLDEVNGQLDELTRTIIRHAGEEFNIRSSQQLAVVLFDQLGIKAGSKTSTGLRSTANQVLEKIRDQHPIVDAVLEFRMLEKLRSTYLEPLPKMVGEDGRLHTHFNQLSTATGRLSSSQPNLQNIPIRGVHGPRMRACFNAAEGNRLAAADYSQVELRVLAHFSKDPALIDAFRHDEDIHARTAALIHDKDIKDVTDTERRGAKTINFGLIYGMGVQKLARELSIKQAEAQEFTDKYFEKMATLKAYYDTIVEDALKHGFVTTLAGRRRLLPELHSRNNQLSSQARRQAVNTVIQGSAADIIKMAMVQAHKDKPLKELEARLILQVHDELIIEAPEANIEKAGARLMEIMQNVAKLDVPLKVDMGVGKNWAEAH</sequence>
<evidence type="ECO:0000256" key="9">
    <source>
        <dbReference type="ARBA" id="ARBA00023125"/>
    </source>
</evidence>
<evidence type="ECO:0000256" key="1">
    <source>
        <dbReference type="ARBA" id="ARBA00007705"/>
    </source>
</evidence>
<dbReference type="PRINTS" id="PR00868">
    <property type="entry name" value="DNAPOLI"/>
</dbReference>
<dbReference type="InterPro" id="IPR008918">
    <property type="entry name" value="HhH2"/>
</dbReference>
<keyword evidence="13" id="KW-0269">Exonuclease</keyword>
<dbReference type="EC" id="2.7.7.7" evidence="2 12"/>
<evidence type="ECO:0000259" key="14">
    <source>
        <dbReference type="SMART" id="SM00475"/>
    </source>
</evidence>
<evidence type="ECO:0000256" key="11">
    <source>
        <dbReference type="ARBA" id="ARBA00049244"/>
    </source>
</evidence>
<dbReference type="Gene3D" id="1.20.1060.10">
    <property type="entry name" value="Taq DNA Polymerase, Chain T, domain 4"/>
    <property type="match status" value="1"/>
</dbReference>
<evidence type="ECO:0000313" key="17">
    <source>
        <dbReference type="Proteomes" id="UP001568698"/>
    </source>
</evidence>
<dbReference type="PROSITE" id="PS00447">
    <property type="entry name" value="DNA_POLYMERASE_A"/>
    <property type="match status" value="1"/>
</dbReference>
<dbReference type="GO" id="GO:0003887">
    <property type="term" value="F:DNA-directed DNA polymerase activity"/>
    <property type="evidence" value="ECO:0007669"/>
    <property type="project" value="UniProtKB-EC"/>
</dbReference>
<dbReference type="Pfam" id="PF00476">
    <property type="entry name" value="DNA_pol_A"/>
    <property type="match status" value="1"/>
</dbReference>
<comment type="caution">
    <text evidence="16">The sequence shown here is derived from an EMBL/GenBank/DDBJ whole genome shotgun (WGS) entry which is preliminary data.</text>
</comment>
<dbReference type="Gene3D" id="3.30.420.10">
    <property type="entry name" value="Ribonuclease H-like superfamily/Ribonuclease H"/>
    <property type="match status" value="1"/>
</dbReference>
<evidence type="ECO:0000256" key="13">
    <source>
        <dbReference type="RuleBase" id="RU004460"/>
    </source>
</evidence>
<dbReference type="SMART" id="SM00475">
    <property type="entry name" value="53EXOc"/>
    <property type="match status" value="1"/>
</dbReference>
<dbReference type="SUPFAM" id="SSF88723">
    <property type="entry name" value="PIN domain-like"/>
    <property type="match status" value="1"/>
</dbReference>
<evidence type="ECO:0000256" key="7">
    <source>
        <dbReference type="ARBA" id="ARBA00022763"/>
    </source>
</evidence>
<evidence type="ECO:0000256" key="8">
    <source>
        <dbReference type="ARBA" id="ARBA00022932"/>
    </source>
</evidence>
<dbReference type="SMART" id="SM00279">
    <property type="entry name" value="HhH2"/>
    <property type="match status" value="1"/>
</dbReference>
<evidence type="ECO:0000256" key="2">
    <source>
        <dbReference type="ARBA" id="ARBA00012417"/>
    </source>
</evidence>
<dbReference type="Gene3D" id="3.40.50.1010">
    <property type="entry name" value="5'-nuclease"/>
    <property type="match status" value="1"/>
</dbReference>
<dbReference type="SUPFAM" id="SSF56672">
    <property type="entry name" value="DNA/RNA polymerases"/>
    <property type="match status" value="1"/>
</dbReference>
<protein>
    <recommendedName>
        <fullName evidence="3 12">DNA polymerase I</fullName>
        <ecNumber evidence="2 12">2.7.7.7</ecNumber>
    </recommendedName>
</protein>
<dbReference type="InterPro" id="IPR043502">
    <property type="entry name" value="DNA/RNA_pol_sf"/>
</dbReference>
<comment type="catalytic activity">
    <reaction evidence="11 13">
        <text>DNA(n) + a 2'-deoxyribonucleoside 5'-triphosphate = DNA(n+1) + diphosphate</text>
        <dbReference type="Rhea" id="RHEA:22508"/>
        <dbReference type="Rhea" id="RHEA-COMP:17339"/>
        <dbReference type="Rhea" id="RHEA-COMP:17340"/>
        <dbReference type="ChEBI" id="CHEBI:33019"/>
        <dbReference type="ChEBI" id="CHEBI:61560"/>
        <dbReference type="ChEBI" id="CHEBI:173112"/>
        <dbReference type="EC" id="2.7.7.7"/>
    </reaction>
</comment>
<evidence type="ECO:0000259" key="15">
    <source>
        <dbReference type="SMART" id="SM00482"/>
    </source>
</evidence>
<keyword evidence="8 13" id="KW-0239">DNA-directed DNA polymerase</keyword>
<evidence type="ECO:0000256" key="5">
    <source>
        <dbReference type="ARBA" id="ARBA00022695"/>
    </source>
</evidence>
<evidence type="ECO:0000256" key="10">
    <source>
        <dbReference type="ARBA" id="ARBA00023204"/>
    </source>
</evidence>
<keyword evidence="13" id="KW-0378">Hydrolase</keyword>
<dbReference type="NCBIfam" id="TIGR00593">
    <property type="entry name" value="pola"/>
    <property type="match status" value="1"/>
</dbReference>
<dbReference type="InterPro" id="IPR029060">
    <property type="entry name" value="PIN-like_dom_sf"/>
</dbReference>
<keyword evidence="5 13" id="KW-0548">Nucleotidyltransferase</keyword>
<dbReference type="SUPFAM" id="SSF47807">
    <property type="entry name" value="5' to 3' exonuclease, C-terminal subdomain"/>
    <property type="match status" value="1"/>
</dbReference>
<dbReference type="CDD" id="cd09859">
    <property type="entry name" value="PIN_53EXO"/>
    <property type="match status" value="1"/>
</dbReference>
<dbReference type="InterPro" id="IPR002298">
    <property type="entry name" value="DNA_polymerase_A"/>
</dbReference>
<dbReference type="InterPro" id="IPR002421">
    <property type="entry name" value="5-3_exonuclease"/>
</dbReference>
<dbReference type="InterPro" id="IPR036279">
    <property type="entry name" value="5-3_exonuclease_C_sf"/>
</dbReference>
<evidence type="ECO:0000256" key="12">
    <source>
        <dbReference type="NCBIfam" id="TIGR00593"/>
    </source>
</evidence>
<keyword evidence="13" id="KW-0540">Nuclease</keyword>
<evidence type="ECO:0000313" key="16">
    <source>
        <dbReference type="EMBL" id="MEZ7196870.1"/>
    </source>
</evidence>
<dbReference type="NCBIfam" id="NF004397">
    <property type="entry name" value="PRK05755.1"/>
    <property type="match status" value="1"/>
</dbReference>
<keyword evidence="6 13" id="KW-0235">DNA replication</keyword>
<dbReference type="Proteomes" id="UP001568698">
    <property type="component" value="Unassembled WGS sequence"/>
</dbReference>
<dbReference type="InterPro" id="IPR036397">
    <property type="entry name" value="RNaseH_sf"/>
</dbReference>
<dbReference type="CDD" id="cd08637">
    <property type="entry name" value="DNA_pol_A_pol_I_C"/>
    <property type="match status" value="1"/>
</dbReference>
<reference evidence="16 17" key="1">
    <citation type="submission" date="2024-08" db="EMBL/GenBank/DDBJ databases">
        <title>Sulfate-reducing bacteria isolated from formation water of the oil field in Kazakhstan and description of Pseudodesulfovibrio sp.</title>
        <authorList>
            <person name="Bidzhieva S.K."/>
            <person name="Tourova T.P."/>
            <person name="Grouzdev D.S."/>
            <person name="Beletsky A.V."/>
            <person name="Sokolova D.S."/>
            <person name="Samigullina S.R."/>
            <person name="Poltaraus A.B."/>
            <person name="Avtukh A.N."/>
            <person name="Tereshina V.M."/>
            <person name="Zhaparov N.S."/>
            <person name="Mardanov A.V."/>
            <person name="Nazina T.N."/>
        </authorList>
    </citation>
    <scope>NUCLEOTIDE SEQUENCE [LARGE SCALE GENOMIC DNA]</scope>
    <source>
        <strain evidence="16 17">9FUS</strain>
    </source>
</reference>
<comment type="similarity">
    <text evidence="1 13">Belongs to the DNA polymerase type-A family.</text>
</comment>
<dbReference type="PANTHER" id="PTHR10133:SF27">
    <property type="entry name" value="DNA POLYMERASE NU"/>
    <property type="match status" value="1"/>
</dbReference>
<evidence type="ECO:0000256" key="6">
    <source>
        <dbReference type="ARBA" id="ARBA00022705"/>
    </source>
</evidence>
<evidence type="ECO:0000256" key="3">
    <source>
        <dbReference type="ARBA" id="ARBA00020311"/>
    </source>
</evidence>
<dbReference type="RefSeq" id="WP_371386391.1">
    <property type="nucleotide sequence ID" value="NZ_JBGLYH010000020.1"/>
</dbReference>
<keyword evidence="9 13" id="KW-0238">DNA-binding</keyword>
<dbReference type="Pfam" id="PF02739">
    <property type="entry name" value="5_3_exonuc_N"/>
    <property type="match status" value="1"/>
</dbReference>
<gene>
    <name evidence="13 16" type="primary">polA</name>
    <name evidence="16" type="ORF">AB6M95_08935</name>
</gene>